<organism evidence="2 3">
    <name type="scientific">Candidatus Sungbacteria bacterium RIFCSPLOWO2_01_FULL_54_21</name>
    <dbReference type="NCBI Taxonomy" id="1802279"/>
    <lineage>
        <taxon>Bacteria</taxon>
        <taxon>Candidatus Sungiibacteriota</taxon>
    </lineage>
</organism>
<dbReference type="EMBL" id="MHQR01000037">
    <property type="protein sequence ID" value="OHA06554.1"/>
    <property type="molecule type" value="Genomic_DNA"/>
</dbReference>
<evidence type="ECO:0000256" key="1">
    <source>
        <dbReference type="SAM" id="Phobius"/>
    </source>
</evidence>
<comment type="caution">
    <text evidence="2">The sequence shown here is derived from an EMBL/GenBank/DDBJ whole genome shotgun (WGS) entry which is preliminary data.</text>
</comment>
<keyword evidence="1" id="KW-0472">Membrane</keyword>
<protein>
    <recommendedName>
        <fullName evidence="4">DUF4145 domain-containing protein</fullName>
    </recommendedName>
</protein>
<evidence type="ECO:0008006" key="4">
    <source>
        <dbReference type="Google" id="ProtNLM"/>
    </source>
</evidence>
<dbReference type="Proteomes" id="UP000176510">
    <property type="component" value="Unassembled WGS sequence"/>
</dbReference>
<reference evidence="2 3" key="1">
    <citation type="journal article" date="2016" name="Nat. Commun.">
        <title>Thousands of microbial genomes shed light on interconnected biogeochemical processes in an aquifer system.</title>
        <authorList>
            <person name="Anantharaman K."/>
            <person name="Brown C.T."/>
            <person name="Hug L.A."/>
            <person name="Sharon I."/>
            <person name="Castelle C.J."/>
            <person name="Probst A.J."/>
            <person name="Thomas B.C."/>
            <person name="Singh A."/>
            <person name="Wilkins M.J."/>
            <person name="Karaoz U."/>
            <person name="Brodie E.L."/>
            <person name="Williams K.H."/>
            <person name="Hubbard S.S."/>
            <person name="Banfield J.F."/>
        </authorList>
    </citation>
    <scope>NUCLEOTIDE SEQUENCE [LARGE SCALE GENOMIC DNA]</scope>
</reference>
<evidence type="ECO:0000313" key="2">
    <source>
        <dbReference type="EMBL" id="OHA06554.1"/>
    </source>
</evidence>
<name>A0A1G2L4W5_9BACT</name>
<keyword evidence="1" id="KW-0812">Transmembrane</keyword>
<proteinExistence type="predicted"/>
<evidence type="ECO:0000313" key="3">
    <source>
        <dbReference type="Proteomes" id="UP000176510"/>
    </source>
</evidence>
<sequence>MPPQDRDERPSSSPMAGDPQTWLMEITIASIVFVIVLLAIGYYLELGFEWYRSFLEVVYRIWERIRAIVMVLTIMASAALVGFITVILRRFNALKNRQPKMVLGAKKVGVAPMKPERAKKEIGNEWQEVRKLLQSDNTSDWNMAILRADTLLDDVLQYLGHEGVTVKERIDKIDPTMVPSLDRLLSAHRLRNIIAHDPSILHTKETLEYALRAYETAFREMGMMEEEQAA</sequence>
<feature type="transmembrane region" description="Helical" evidence="1">
    <location>
        <begin position="21"/>
        <end position="44"/>
    </location>
</feature>
<dbReference type="AlphaFoldDB" id="A0A1G2L4W5"/>
<feature type="transmembrane region" description="Helical" evidence="1">
    <location>
        <begin position="64"/>
        <end position="88"/>
    </location>
</feature>
<accession>A0A1G2L4W5</accession>
<gene>
    <name evidence="2" type="ORF">A3B34_01405</name>
</gene>
<keyword evidence="1" id="KW-1133">Transmembrane helix</keyword>
<dbReference type="STRING" id="1802279.A3B34_01405"/>